<evidence type="ECO:0000313" key="2">
    <source>
        <dbReference type="Proteomes" id="UP000324973"/>
    </source>
</evidence>
<comment type="caution">
    <text evidence="1">The sequence shown here is derived from an EMBL/GenBank/DDBJ whole genome shotgun (WGS) entry which is preliminary data.</text>
</comment>
<dbReference type="EMBL" id="VTFT01000001">
    <property type="protein sequence ID" value="TYT25539.1"/>
    <property type="molecule type" value="Genomic_DNA"/>
</dbReference>
<protein>
    <submittedName>
        <fullName evidence="1">Uncharacterized protein</fullName>
    </submittedName>
</protein>
<keyword evidence="2" id="KW-1185">Reference proteome</keyword>
<dbReference type="RefSeq" id="WP_149102090.1">
    <property type="nucleotide sequence ID" value="NZ_VTFT01000001.1"/>
</dbReference>
<dbReference type="AlphaFoldDB" id="A0A5D4XLU8"/>
<dbReference type="OrthoDB" id="6058601at2"/>
<organism evidence="1 2">
    <name type="scientific">Luteimonas viscosa</name>
    <dbReference type="NCBI Taxonomy" id="1132694"/>
    <lineage>
        <taxon>Bacteria</taxon>
        <taxon>Pseudomonadati</taxon>
        <taxon>Pseudomonadota</taxon>
        <taxon>Gammaproteobacteria</taxon>
        <taxon>Lysobacterales</taxon>
        <taxon>Lysobacteraceae</taxon>
        <taxon>Luteimonas</taxon>
    </lineage>
</organism>
<sequence>MSFSLFECQDGTLIVVPRGLTPPLAAYKAHGEFVHLSDECQHLYDTALWDEISREVDRTLYKVVQPEVALRIFDVPDRQRTD</sequence>
<gene>
    <name evidence="1" type="ORF">FZO89_04270</name>
</gene>
<accession>A0A5D4XLU8</accession>
<evidence type="ECO:0000313" key="1">
    <source>
        <dbReference type="EMBL" id="TYT25539.1"/>
    </source>
</evidence>
<reference evidence="1 2" key="1">
    <citation type="submission" date="2019-08" db="EMBL/GenBank/DDBJ databases">
        <title>Luteimonas viscosus sp. nov., isolated from soil of a sunflower field.</title>
        <authorList>
            <person name="Jianli Z."/>
            <person name="Ying Z."/>
        </authorList>
    </citation>
    <scope>NUCLEOTIDE SEQUENCE [LARGE SCALE GENOMIC DNA]</scope>
    <source>
        <strain evidence="1 2">XBU10</strain>
    </source>
</reference>
<proteinExistence type="predicted"/>
<name>A0A5D4XLU8_9GAMM</name>
<dbReference type="Proteomes" id="UP000324973">
    <property type="component" value="Unassembled WGS sequence"/>
</dbReference>